<evidence type="ECO:0000313" key="2">
    <source>
        <dbReference type="EMBL" id="KAJ3747690.1"/>
    </source>
</evidence>
<feature type="compositionally biased region" description="Low complexity" evidence="1">
    <location>
        <begin position="302"/>
        <end position="320"/>
    </location>
</feature>
<feature type="region of interest" description="Disordered" evidence="1">
    <location>
        <begin position="291"/>
        <end position="320"/>
    </location>
</feature>
<proteinExistence type="predicted"/>
<comment type="caution">
    <text evidence="2">The sequence shown here is derived from an EMBL/GenBank/DDBJ whole genome shotgun (WGS) entry which is preliminary data.</text>
</comment>
<dbReference type="PANTHER" id="PTHR11440">
    <property type="entry name" value="LECITHIN-CHOLESTEROL ACYLTRANSFERASE-RELATED"/>
    <property type="match status" value="1"/>
</dbReference>
<organism evidence="2 3">
    <name type="scientific">Lentinula detonsa</name>
    <dbReference type="NCBI Taxonomy" id="2804962"/>
    <lineage>
        <taxon>Eukaryota</taxon>
        <taxon>Fungi</taxon>
        <taxon>Dikarya</taxon>
        <taxon>Basidiomycota</taxon>
        <taxon>Agaricomycotina</taxon>
        <taxon>Agaricomycetes</taxon>
        <taxon>Agaricomycetidae</taxon>
        <taxon>Agaricales</taxon>
        <taxon>Marasmiineae</taxon>
        <taxon>Omphalotaceae</taxon>
        <taxon>Lentinula</taxon>
    </lineage>
</organism>
<feature type="compositionally biased region" description="Low complexity" evidence="1">
    <location>
        <begin position="104"/>
        <end position="118"/>
    </location>
</feature>
<gene>
    <name evidence="2" type="ORF">DFH05DRAFT_1480964</name>
</gene>
<dbReference type="Gene3D" id="3.40.50.1820">
    <property type="entry name" value="alpha/beta hydrolase"/>
    <property type="match status" value="1"/>
</dbReference>
<dbReference type="EMBL" id="JANVFU010000003">
    <property type="protein sequence ID" value="KAJ3747690.1"/>
    <property type="molecule type" value="Genomic_DNA"/>
</dbReference>
<dbReference type="Proteomes" id="UP001142393">
    <property type="component" value="Unassembled WGS sequence"/>
</dbReference>
<dbReference type="SUPFAM" id="SSF53474">
    <property type="entry name" value="alpha/beta-Hydrolases"/>
    <property type="match status" value="1"/>
</dbReference>
<name>A0A9W8P5Z8_9AGAR</name>
<protein>
    <submittedName>
        <fullName evidence="2">Alpha beta-hydrolase</fullName>
    </submittedName>
</protein>
<feature type="region of interest" description="Disordered" evidence="1">
    <location>
        <begin position="104"/>
        <end position="127"/>
    </location>
</feature>
<sequence>MSSVYYPTQVVVLFKRIVNVISTFSISNQYLLKHAKPGNNQLESVNGKEQESSDWSWWVFRASWKWPWSISELDWRQVHWSWPRISLSSCQMLSMTEDLYPPVTLSSGPSPSSFSSQKDSSRARQDPLFDKNKELDTIHKLLRNPVLYDPLRLPRNPIVLCHGLYGFDTRGPSSFPSLQIRYWSNVLNVLRDKMKAEVIVTAVPGTGSITTRAESLDRQLHERAAGRGLNFLAHSMGGLDCRHLISRVKPTKYTPLSLTTVSTPHRGSPFMDWCSNNLGLGRLAREEKELLDKASHSHANNPTTASSAPRAPTRSSLSLSSLPSSFTTLLLSILDSPAYANLTSAHLNDVFNPSTPDDPRVKYFSVAGRVSGVNIWHPLWLPKMVLDDFESKERERLRDSWVSENGEYSEADSQYKPLWAREEDWGNDCLVTVQSSKWGEFLGVMEGCDRKFGDEIYSCVRPCKISFADWEIRGARGLELGVDLPAIPAIGFGSSMEGGSDNVKEGEQDGWGLIDLGWFLKAWRKEEKVQQEAIARLPLSSGTRQKERQKERERDDAVVKASTDKLSAVFDWVTERVPSPPLLGVQKTTAISDSESKSVYEIPISTRDNRKKNELESKEDLERFYVALSRKLYDEGL</sequence>
<accession>A0A9W8P5Z8</accession>
<dbReference type="InterPro" id="IPR029058">
    <property type="entry name" value="AB_hydrolase_fold"/>
</dbReference>
<keyword evidence="3" id="KW-1185">Reference proteome</keyword>
<dbReference type="AlphaFoldDB" id="A0A9W8P5Z8"/>
<reference evidence="2 3" key="1">
    <citation type="journal article" date="2023" name="Proc. Natl. Acad. Sci. U.S.A.">
        <title>A global phylogenomic analysis of the shiitake genus Lentinula.</title>
        <authorList>
            <person name="Sierra-Patev S."/>
            <person name="Min B."/>
            <person name="Naranjo-Ortiz M."/>
            <person name="Looney B."/>
            <person name="Konkel Z."/>
            <person name="Slot J.C."/>
            <person name="Sakamoto Y."/>
            <person name="Steenwyk J.L."/>
            <person name="Rokas A."/>
            <person name="Carro J."/>
            <person name="Camarero S."/>
            <person name="Ferreira P."/>
            <person name="Molpeceres G."/>
            <person name="Ruiz-Duenas F.J."/>
            <person name="Serrano A."/>
            <person name="Henrissat B."/>
            <person name="Drula E."/>
            <person name="Hughes K.W."/>
            <person name="Mata J.L."/>
            <person name="Ishikawa N.K."/>
            <person name="Vargas-Isla R."/>
            <person name="Ushijima S."/>
            <person name="Smith C.A."/>
            <person name="Donoghue J."/>
            <person name="Ahrendt S."/>
            <person name="Andreopoulos W."/>
            <person name="He G."/>
            <person name="LaButti K."/>
            <person name="Lipzen A."/>
            <person name="Ng V."/>
            <person name="Riley R."/>
            <person name="Sandor L."/>
            <person name="Barry K."/>
            <person name="Martinez A.T."/>
            <person name="Xiao Y."/>
            <person name="Gibbons J.G."/>
            <person name="Terashima K."/>
            <person name="Grigoriev I.V."/>
            <person name="Hibbett D."/>
        </authorList>
    </citation>
    <scope>NUCLEOTIDE SEQUENCE [LARGE SCALE GENOMIC DNA]</scope>
    <source>
        <strain evidence="2 3">TFB7810</strain>
    </source>
</reference>
<evidence type="ECO:0000256" key="1">
    <source>
        <dbReference type="SAM" id="MobiDB-lite"/>
    </source>
</evidence>
<evidence type="ECO:0000313" key="3">
    <source>
        <dbReference type="Proteomes" id="UP001142393"/>
    </source>
</evidence>